<dbReference type="EMBL" id="SIHJ01000001">
    <property type="protein sequence ID" value="TWT37155.1"/>
    <property type="molecule type" value="Genomic_DNA"/>
</dbReference>
<protein>
    <submittedName>
        <fullName evidence="2">Peptidase C39 family protein</fullName>
    </submittedName>
</protein>
<gene>
    <name evidence="2" type="ORF">KOR34_21020</name>
</gene>
<dbReference type="GO" id="GO:0016020">
    <property type="term" value="C:membrane"/>
    <property type="evidence" value="ECO:0007669"/>
    <property type="project" value="InterPro"/>
</dbReference>
<sequence length="541" mass="57952">MNLLVSLVQLVGAITIPLCAPVALRANEERFAESHPDQSCGQQCLALIAGRLGRDLPLKKIVSICPSGPQGASIAALSKCADTAGLHSLAIALPADRVKLIGTPAILHLQNDLGGHFVAVFPSRHKGDLHCWDPRTDSMEVISTLPRSFTGAALLISDSKVSIADFTQRADTLSLTLWSAAGILLLWRVLPLGICRGLELARPNRQPAAVLASLSCAIGVSGCTMEIGKEIESQGSGERIDLSQPVESSDIDFGEVIAGTAANRVGKIACDNNRTWVVKKIKTSCACTVAELDTGSELSQANEICFSISLRDATTPGRFESTIFVLLENDLGEAKASQFRVFGRIVRPITSVPSVVSLINKSHASAVLRFSSKFRGAKIAKVDCDHPYITARVAETSPDAAEIEASLDQMCPSGDIYGSITVHFSTPASPPHSIRVIGRKESPFRVMPRRLQVTKRIGSRTGQILRKLQVSREDGAQFSIRQAQKQPGVALVADESHASNKSMHNLVVVIDPSASVQQRHLVLACDDTNDACIIVPIVFEK</sequence>
<dbReference type="Pfam" id="PF03412">
    <property type="entry name" value="Peptidase_C39"/>
    <property type="match status" value="1"/>
</dbReference>
<evidence type="ECO:0000313" key="3">
    <source>
        <dbReference type="Proteomes" id="UP000316714"/>
    </source>
</evidence>
<proteinExistence type="predicted"/>
<name>A0A5C5VHE3_9BACT</name>
<organism evidence="2 3">
    <name type="scientific">Posidoniimonas corsicana</name>
    <dbReference type="NCBI Taxonomy" id="1938618"/>
    <lineage>
        <taxon>Bacteria</taxon>
        <taxon>Pseudomonadati</taxon>
        <taxon>Planctomycetota</taxon>
        <taxon>Planctomycetia</taxon>
        <taxon>Pirellulales</taxon>
        <taxon>Lacipirellulaceae</taxon>
        <taxon>Posidoniimonas</taxon>
    </lineage>
</organism>
<dbReference type="Proteomes" id="UP000316714">
    <property type="component" value="Unassembled WGS sequence"/>
</dbReference>
<keyword evidence="3" id="KW-1185">Reference proteome</keyword>
<comment type="caution">
    <text evidence="2">The sequence shown here is derived from an EMBL/GenBank/DDBJ whole genome shotgun (WGS) entry which is preliminary data.</text>
</comment>
<accession>A0A5C5VHE3</accession>
<feature type="domain" description="Peptidase C39" evidence="1">
    <location>
        <begin position="33"/>
        <end position="158"/>
    </location>
</feature>
<dbReference type="GO" id="GO:0005524">
    <property type="term" value="F:ATP binding"/>
    <property type="evidence" value="ECO:0007669"/>
    <property type="project" value="InterPro"/>
</dbReference>
<dbReference type="AlphaFoldDB" id="A0A5C5VHE3"/>
<dbReference type="Gene3D" id="3.90.70.10">
    <property type="entry name" value="Cysteine proteinases"/>
    <property type="match status" value="1"/>
</dbReference>
<dbReference type="PROSITE" id="PS50990">
    <property type="entry name" value="PEPTIDASE_C39"/>
    <property type="match status" value="1"/>
</dbReference>
<dbReference type="GO" id="GO:0006508">
    <property type="term" value="P:proteolysis"/>
    <property type="evidence" value="ECO:0007669"/>
    <property type="project" value="InterPro"/>
</dbReference>
<dbReference type="InterPro" id="IPR005074">
    <property type="entry name" value="Peptidase_C39"/>
</dbReference>
<dbReference type="GO" id="GO:0008233">
    <property type="term" value="F:peptidase activity"/>
    <property type="evidence" value="ECO:0007669"/>
    <property type="project" value="InterPro"/>
</dbReference>
<dbReference type="RefSeq" id="WP_146564508.1">
    <property type="nucleotide sequence ID" value="NZ_SIHJ01000001.1"/>
</dbReference>
<evidence type="ECO:0000259" key="1">
    <source>
        <dbReference type="PROSITE" id="PS50990"/>
    </source>
</evidence>
<reference evidence="2 3" key="1">
    <citation type="submission" date="2019-02" db="EMBL/GenBank/DDBJ databases">
        <title>Deep-cultivation of Planctomycetes and their phenomic and genomic characterization uncovers novel biology.</title>
        <authorList>
            <person name="Wiegand S."/>
            <person name="Jogler M."/>
            <person name="Boedeker C."/>
            <person name="Pinto D."/>
            <person name="Vollmers J."/>
            <person name="Rivas-Marin E."/>
            <person name="Kohn T."/>
            <person name="Peeters S.H."/>
            <person name="Heuer A."/>
            <person name="Rast P."/>
            <person name="Oberbeckmann S."/>
            <person name="Bunk B."/>
            <person name="Jeske O."/>
            <person name="Meyerdierks A."/>
            <person name="Storesund J.E."/>
            <person name="Kallscheuer N."/>
            <person name="Luecker S."/>
            <person name="Lage O.M."/>
            <person name="Pohl T."/>
            <person name="Merkel B.J."/>
            <person name="Hornburger P."/>
            <person name="Mueller R.-W."/>
            <person name="Bruemmer F."/>
            <person name="Labrenz M."/>
            <person name="Spormann A.M."/>
            <person name="Op Den Camp H."/>
            <person name="Overmann J."/>
            <person name="Amann R."/>
            <person name="Jetten M.S.M."/>
            <person name="Mascher T."/>
            <person name="Medema M.H."/>
            <person name="Devos D.P."/>
            <person name="Kaster A.-K."/>
            <person name="Ovreas L."/>
            <person name="Rohde M."/>
            <person name="Galperin M.Y."/>
            <person name="Jogler C."/>
        </authorList>
    </citation>
    <scope>NUCLEOTIDE SEQUENCE [LARGE SCALE GENOMIC DNA]</scope>
    <source>
        <strain evidence="2 3">KOR34</strain>
    </source>
</reference>
<evidence type="ECO:0000313" key="2">
    <source>
        <dbReference type="EMBL" id="TWT37155.1"/>
    </source>
</evidence>